<sequence length="156" mass="17155">MSEATNPAGDVDRPIAIPHGFSHVRLTVTDIRRSKEFYTRLFGQRPGSDFSDQIDDLTIHDDPDRTYGGCSFTFNGQTLGLRPVAPRTDTFNPDRVGLDHVSFMVASVEDLHDAAARLEEAGIEHGKVTDLPAFGIAILPLQDPDDINLELATPLR</sequence>
<name>A0A495IFZ4_9MICO</name>
<evidence type="ECO:0000259" key="1">
    <source>
        <dbReference type="PROSITE" id="PS51819"/>
    </source>
</evidence>
<reference evidence="2 3" key="1">
    <citation type="submission" date="2018-10" db="EMBL/GenBank/DDBJ databases">
        <title>Sequencing the genomes of 1000 actinobacteria strains.</title>
        <authorList>
            <person name="Klenk H.-P."/>
        </authorList>
    </citation>
    <scope>NUCLEOTIDE SEQUENCE [LARGE SCALE GENOMIC DNA]</scope>
    <source>
        <strain evidence="2 3">DSM 17894</strain>
    </source>
</reference>
<protein>
    <submittedName>
        <fullName evidence="2">Catechol 2,3-dioxygenase-like lactoylglutathione lyase family enzyme</fullName>
    </submittedName>
</protein>
<keyword evidence="3" id="KW-1185">Reference proteome</keyword>
<comment type="caution">
    <text evidence="2">The sequence shown here is derived from an EMBL/GenBank/DDBJ whole genome shotgun (WGS) entry which is preliminary data.</text>
</comment>
<dbReference type="Pfam" id="PF00903">
    <property type="entry name" value="Glyoxalase"/>
    <property type="match status" value="1"/>
</dbReference>
<dbReference type="Gene3D" id="3.10.180.10">
    <property type="entry name" value="2,3-Dihydroxybiphenyl 1,2-Dioxygenase, domain 1"/>
    <property type="match status" value="1"/>
</dbReference>
<dbReference type="RefSeq" id="WP_121369726.1">
    <property type="nucleotide sequence ID" value="NZ_RBKS01000001.1"/>
</dbReference>
<keyword evidence="2" id="KW-0560">Oxidoreductase</keyword>
<organism evidence="2 3">
    <name type="scientific">Frondihabitans australicus</name>
    <dbReference type="NCBI Taxonomy" id="386892"/>
    <lineage>
        <taxon>Bacteria</taxon>
        <taxon>Bacillati</taxon>
        <taxon>Actinomycetota</taxon>
        <taxon>Actinomycetes</taxon>
        <taxon>Micrococcales</taxon>
        <taxon>Microbacteriaceae</taxon>
        <taxon>Frondihabitans</taxon>
    </lineage>
</organism>
<dbReference type="PROSITE" id="PS51819">
    <property type="entry name" value="VOC"/>
    <property type="match status" value="1"/>
</dbReference>
<evidence type="ECO:0000313" key="3">
    <source>
        <dbReference type="Proteomes" id="UP000280008"/>
    </source>
</evidence>
<dbReference type="InterPro" id="IPR037523">
    <property type="entry name" value="VOC_core"/>
</dbReference>
<keyword evidence="2" id="KW-0223">Dioxygenase</keyword>
<dbReference type="InterPro" id="IPR004360">
    <property type="entry name" value="Glyas_Fos-R_dOase_dom"/>
</dbReference>
<dbReference type="GO" id="GO:0016829">
    <property type="term" value="F:lyase activity"/>
    <property type="evidence" value="ECO:0007669"/>
    <property type="project" value="UniProtKB-KW"/>
</dbReference>
<feature type="domain" description="VOC" evidence="1">
    <location>
        <begin position="20"/>
        <end position="154"/>
    </location>
</feature>
<dbReference type="SUPFAM" id="SSF54593">
    <property type="entry name" value="Glyoxalase/Bleomycin resistance protein/Dihydroxybiphenyl dioxygenase"/>
    <property type="match status" value="1"/>
</dbReference>
<dbReference type="OrthoDB" id="317332at2"/>
<proteinExistence type="predicted"/>
<dbReference type="GO" id="GO:0051213">
    <property type="term" value="F:dioxygenase activity"/>
    <property type="evidence" value="ECO:0007669"/>
    <property type="project" value="UniProtKB-KW"/>
</dbReference>
<dbReference type="EMBL" id="RBKS01000001">
    <property type="protein sequence ID" value="RKR74864.1"/>
    <property type="molecule type" value="Genomic_DNA"/>
</dbReference>
<gene>
    <name evidence="2" type="ORF">C8E83_1996</name>
</gene>
<keyword evidence="2" id="KW-0456">Lyase</keyword>
<dbReference type="AlphaFoldDB" id="A0A495IFZ4"/>
<accession>A0A495IFZ4</accession>
<evidence type="ECO:0000313" key="2">
    <source>
        <dbReference type="EMBL" id="RKR74864.1"/>
    </source>
</evidence>
<dbReference type="InterPro" id="IPR029068">
    <property type="entry name" value="Glyas_Bleomycin-R_OHBP_Dase"/>
</dbReference>
<dbReference type="Proteomes" id="UP000280008">
    <property type="component" value="Unassembled WGS sequence"/>
</dbReference>